<evidence type="ECO:0008006" key="3">
    <source>
        <dbReference type="Google" id="ProtNLM"/>
    </source>
</evidence>
<organism evidence="1 2">
    <name type="scientific">Georgenia daeguensis</name>
    <dbReference type="NCBI Taxonomy" id="908355"/>
    <lineage>
        <taxon>Bacteria</taxon>
        <taxon>Bacillati</taxon>
        <taxon>Actinomycetota</taxon>
        <taxon>Actinomycetes</taxon>
        <taxon>Micrococcales</taxon>
        <taxon>Bogoriellaceae</taxon>
        <taxon>Georgenia</taxon>
    </lineage>
</organism>
<evidence type="ECO:0000313" key="2">
    <source>
        <dbReference type="Proteomes" id="UP001499841"/>
    </source>
</evidence>
<proteinExistence type="predicted"/>
<dbReference type="InterPro" id="IPR036249">
    <property type="entry name" value="Thioredoxin-like_sf"/>
</dbReference>
<dbReference type="Proteomes" id="UP001499841">
    <property type="component" value="Unassembled WGS sequence"/>
</dbReference>
<keyword evidence="2" id="KW-1185">Reference proteome</keyword>
<dbReference type="RefSeq" id="WP_345044079.1">
    <property type="nucleotide sequence ID" value="NZ_BAABBA010000022.1"/>
</dbReference>
<dbReference type="Gene3D" id="3.40.30.10">
    <property type="entry name" value="Glutaredoxin"/>
    <property type="match status" value="1"/>
</dbReference>
<gene>
    <name evidence="1" type="ORF">GCM10022262_35180</name>
</gene>
<accession>A0ABP8EYS9</accession>
<evidence type="ECO:0000313" key="1">
    <source>
        <dbReference type="EMBL" id="GAA4289157.1"/>
    </source>
</evidence>
<name>A0ABP8EYS9_9MICO</name>
<reference evidence="2" key="1">
    <citation type="journal article" date="2019" name="Int. J. Syst. Evol. Microbiol.">
        <title>The Global Catalogue of Microorganisms (GCM) 10K type strain sequencing project: providing services to taxonomists for standard genome sequencing and annotation.</title>
        <authorList>
            <consortium name="The Broad Institute Genomics Platform"/>
            <consortium name="The Broad Institute Genome Sequencing Center for Infectious Disease"/>
            <person name="Wu L."/>
            <person name="Ma J."/>
        </authorList>
    </citation>
    <scope>NUCLEOTIDE SEQUENCE [LARGE SCALE GENOMIC DNA]</scope>
    <source>
        <strain evidence="2">JCM 17459</strain>
    </source>
</reference>
<protein>
    <recommendedName>
        <fullName evidence="3">Glutaredoxin</fullName>
    </recommendedName>
</protein>
<sequence length="113" mass="12562">MLGLGSFQTEQEANAVHRFGTVAVTVVHAPACHFCDDAEQTLTSYSGRFPLDVRTVDIHSAEGRRLIALHRPAMNPLVLVDGEFFSSGRLPRRKLEKLLTSTYAHVSRTAERQ</sequence>
<comment type="caution">
    <text evidence="1">The sequence shown here is derived from an EMBL/GenBank/DDBJ whole genome shotgun (WGS) entry which is preliminary data.</text>
</comment>
<dbReference type="SUPFAM" id="SSF52833">
    <property type="entry name" value="Thioredoxin-like"/>
    <property type="match status" value="1"/>
</dbReference>
<dbReference type="EMBL" id="BAABBA010000022">
    <property type="protein sequence ID" value="GAA4289157.1"/>
    <property type="molecule type" value="Genomic_DNA"/>
</dbReference>